<comment type="caution">
    <text evidence="1">The sequence shown here is derived from an EMBL/GenBank/DDBJ whole genome shotgun (WGS) entry which is preliminary data.</text>
</comment>
<evidence type="ECO:0000313" key="1">
    <source>
        <dbReference type="EMBL" id="KAJ7353127.1"/>
    </source>
</evidence>
<proteinExistence type="predicted"/>
<keyword evidence="2" id="KW-1185">Reference proteome</keyword>
<dbReference type="AlphaFoldDB" id="A0AAD7EW15"/>
<sequence length="408" mass="46460">MKDYGTIEYIRRLTLSSSSSGCNADFGRFYVLLKPSPAGDQLIVIQASSIVPQSSMNDEVAVREKDKQFDYGLQIIHTLLPTIRFGHTNWAYLVGRDNNYRIVHKHQSLPLVTEIPWCPLVDERDIEITGFLYASDRYGIWNGVKVDVFMAWDEISANFLQNTMAAYRLLIQHNLEHLAYRAVGHVVRNGTTEICGLLTEPAYGRMFEYSDKSAVYKAIAQIERAGLLFTGIYTSNIMVASNGQVRLLSLSSLRRQPNDPIMRAKEVENCHWTRLKEVFKELEFGPNPIPPPREQKRLLLSLPEFPAPAHGLKLNVYLVFKVHSPPAYCKSEEDVKSKDFLRPKKRRHVHANTTGTLEMLALDAPVSAWSLCAPRMRLHAHTTTPYDRVPDKLLKELLAAQIWHQSVC</sequence>
<dbReference type="EMBL" id="JARIHO010000011">
    <property type="protein sequence ID" value="KAJ7353127.1"/>
    <property type="molecule type" value="Genomic_DNA"/>
</dbReference>
<name>A0AAD7EW15_9AGAR</name>
<accession>A0AAD7EW15</accession>
<evidence type="ECO:0000313" key="2">
    <source>
        <dbReference type="Proteomes" id="UP001218218"/>
    </source>
</evidence>
<gene>
    <name evidence="1" type="ORF">DFH08DRAFT_855997</name>
</gene>
<organism evidence="1 2">
    <name type="scientific">Mycena albidolilacea</name>
    <dbReference type="NCBI Taxonomy" id="1033008"/>
    <lineage>
        <taxon>Eukaryota</taxon>
        <taxon>Fungi</taxon>
        <taxon>Dikarya</taxon>
        <taxon>Basidiomycota</taxon>
        <taxon>Agaricomycotina</taxon>
        <taxon>Agaricomycetes</taxon>
        <taxon>Agaricomycetidae</taxon>
        <taxon>Agaricales</taxon>
        <taxon>Marasmiineae</taxon>
        <taxon>Mycenaceae</taxon>
        <taxon>Mycena</taxon>
    </lineage>
</organism>
<protein>
    <submittedName>
        <fullName evidence="1">Uncharacterized protein</fullName>
    </submittedName>
</protein>
<dbReference type="Proteomes" id="UP001218218">
    <property type="component" value="Unassembled WGS sequence"/>
</dbReference>
<reference evidence="1" key="1">
    <citation type="submission" date="2023-03" db="EMBL/GenBank/DDBJ databases">
        <title>Massive genome expansion in bonnet fungi (Mycena s.s.) driven by repeated elements and novel gene families across ecological guilds.</title>
        <authorList>
            <consortium name="Lawrence Berkeley National Laboratory"/>
            <person name="Harder C.B."/>
            <person name="Miyauchi S."/>
            <person name="Viragh M."/>
            <person name="Kuo A."/>
            <person name="Thoen E."/>
            <person name="Andreopoulos B."/>
            <person name="Lu D."/>
            <person name="Skrede I."/>
            <person name="Drula E."/>
            <person name="Henrissat B."/>
            <person name="Morin E."/>
            <person name="Kohler A."/>
            <person name="Barry K."/>
            <person name="LaButti K."/>
            <person name="Morin E."/>
            <person name="Salamov A."/>
            <person name="Lipzen A."/>
            <person name="Mereny Z."/>
            <person name="Hegedus B."/>
            <person name="Baldrian P."/>
            <person name="Stursova M."/>
            <person name="Weitz H."/>
            <person name="Taylor A."/>
            <person name="Grigoriev I.V."/>
            <person name="Nagy L.G."/>
            <person name="Martin F."/>
            <person name="Kauserud H."/>
        </authorList>
    </citation>
    <scope>NUCLEOTIDE SEQUENCE</scope>
    <source>
        <strain evidence="1">CBHHK002</strain>
    </source>
</reference>